<evidence type="ECO:0000256" key="1">
    <source>
        <dbReference type="SAM" id="MobiDB-lite"/>
    </source>
</evidence>
<feature type="region of interest" description="Disordered" evidence="1">
    <location>
        <begin position="132"/>
        <end position="151"/>
    </location>
</feature>
<evidence type="ECO:0000313" key="3">
    <source>
        <dbReference type="Proteomes" id="UP000246171"/>
    </source>
</evidence>
<proteinExistence type="predicted"/>
<dbReference type="VEuPathDB" id="FungiDB:BO83DRAFT_449085"/>
<gene>
    <name evidence="2" type="ORF">BO83DRAFT_449085</name>
</gene>
<dbReference type="RefSeq" id="XP_025386265.1">
    <property type="nucleotide sequence ID" value="XM_025536735.1"/>
</dbReference>
<name>A0A317V7R9_ASPEC</name>
<organism evidence="2 3">
    <name type="scientific">Aspergillus eucalypticola (strain CBS 122712 / IBT 29274)</name>
    <dbReference type="NCBI Taxonomy" id="1448314"/>
    <lineage>
        <taxon>Eukaryota</taxon>
        <taxon>Fungi</taxon>
        <taxon>Dikarya</taxon>
        <taxon>Ascomycota</taxon>
        <taxon>Pezizomycotina</taxon>
        <taxon>Eurotiomycetes</taxon>
        <taxon>Eurotiomycetidae</taxon>
        <taxon>Eurotiales</taxon>
        <taxon>Aspergillaceae</taxon>
        <taxon>Aspergillus</taxon>
        <taxon>Aspergillus subgen. Circumdati</taxon>
    </lineage>
</organism>
<dbReference type="GeneID" id="37058697"/>
<reference evidence="2" key="1">
    <citation type="submission" date="2016-12" db="EMBL/GenBank/DDBJ databases">
        <title>The genomes of Aspergillus section Nigri reveals drivers in fungal speciation.</title>
        <authorList>
            <consortium name="DOE Joint Genome Institute"/>
            <person name="Vesth T.C."/>
            <person name="Nybo J."/>
            <person name="Theobald S."/>
            <person name="Brandl J."/>
            <person name="Frisvad J.C."/>
            <person name="Nielsen K.F."/>
            <person name="Lyhne E.K."/>
            <person name="Kogle M.E."/>
            <person name="Kuo A."/>
            <person name="Riley R."/>
            <person name="Clum A."/>
            <person name="Nolan M."/>
            <person name="Lipzen A."/>
            <person name="Salamov A."/>
            <person name="Henrissat B."/>
            <person name="Wiebenga A."/>
            <person name="De vries R.P."/>
            <person name="Grigoriev I.V."/>
            <person name="Mortensen U.H."/>
            <person name="Andersen M.R."/>
            <person name="Baker S.E."/>
        </authorList>
    </citation>
    <scope>NUCLEOTIDE SEQUENCE</scope>
    <source>
        <strain evidence="2">CBS 122712</strain>
    </source>
</reference>
<dbReference type="Proteomes" id="UP000246171">
    <property type="component" value="Unassembled WGS sequence"/>
</dbReference>
<dbReference type="EMBL" id="MSFU01000019">
    <property type="protein sequence ID" value="PWY68892.1"/>
    <property type="molecule type" value="Genomic_DNA"/>
</dbReference>
<sequence length="151" mass="17284">MQKAIGKVSEIDNADETYEHIHKAVLDEAPRKRKGVASKLHNMRRIYYASVSQYIEDFMKTCDLAHRLGCGYEPYFAALVLLINLRSDMPEWCDIIDQQLEGYDNLNYAADHFHDLCKEALEKAETADVSALSETSSRNRRKQVSNKKKAA</sequence>
<dbReference type="AlphaFoldDB" id="A0A317V7R9"/>
<protein>
    <submittedName>
        <fullName evidence="2">Uncharacterized protein</fullName>
    </submittedName>
</protein>
<dbReference type="OrthoDB" id="4482003at2759"/>
<keyword evidence="3" id="KW-1185">Reference proteome</keyword>
<accession>A0A317V7R9</accession>
<feature type="compositionally biased region" description="Basic residues" evidence="1">
    <location>
        <begin position="138"/>
        <end position="151"/>
    </location>
</feature>
<comment type="caution">
    <text evidence="2">The sequence shown here is derived from an EMBL/GenBank/DDBJ whole genome shotgun (WGS) entry which is preliminary data.</text>
</comment>
<evidence type="ECO:0000313" key="2">
    <source>
        <dbReference type="EMBL" id="PWY68892.1"/>
    </source>
</evidence>